<evidence type="ECO:0000313" key="7">
    <source>
        <dbReference type="RefSeq" id="XP_055889824.1"/>
    </source>
</evidence>
<dbReference type="InterPro" id="IPR042333">
    <property type="entry name" value="LRAD2/Mig-13-like"/>
</dbReference>
<evidence type="ECO:0000256" key="1">
    <source>
        <dbReference type="ARBA" id="ARBA00023157"/>
    </source>
</evidence>
<keyword evidence="1 2" id="KW-1015">Disulfide bond</keyword>
<dbReference type="SMART" id="SM00192">
    <property type="entry name" value="LDLa"/>
    <property type="match status" value="1"/>
</dbReference>
<feature type="chain" id="PRO_5040894355" evidence="4">
    <location>
        <begin position="24"/>
        <end position="290"/>
    </location>
</feature>
<keyword evidence="3" id="KW-1133">Transmembrane helix</keyword>
<accession>A0A9W3ARH6</accession>
<dbReference type="InterPro" id="IPR002172">
    <property type="entry name" value="LDrepeatLR_classA_rpt"/>
</dbReference>
<gene>
    <name evidence="7" type="primary">LOC106078559</name>
</gene>
<feature type="disulfide bond" evidence="2">
    <location>
        <begin position="188"/>
        <end position="206"/>
    </location>
</feature>
<dbReference type="Pfam" id="PF00431">
    <property type="entry name" value="CUB"/>
    <property type="match status" value="1"/>
</dbReference>
<feature type="transmembrane region" description="Helical" evidence="3">
    <location>
        <begin position="228"/>
        <end position="249"/>
    </location>
</feature>
<reference evidence="7" key="1">
    <citation type="submission" date="2025-08" db="UniProtKB">
        <authorList>
            <consortium name="RefSeq"/>
        </authorList>
    </citation>
    <scope>IDENTIFICATION</scope>
</reference>
<dbReference type="PANTHER" id="PTHR24652:SF69">
    <property type="entry name" value="CUB DOMAIN-CONTAINING PROTEIN"/>
    <property type="match status" value="1"/>
</dbReference>
<sequence>MMKSKGFLIILFLTMFLVISLSANPRQGIGDKSGLSFKSMVPLPACGDYYKISQSEVGHIVHPEYPDVASNRLFCIWLIEAPQNYRVNITILFQGDMYKKSCVDYLQVRDGNKNAAILSELCDERGDYRIIQSTSQWLWLLLKTDNYTEGHTKLYAEFRAFTDANLTVLLDSKKKPAERECRSYEFECRNKECISMSYRCDRVNDCGCTVDCDESGCEGINLSKMNQFIVGFSIGCFVFMSVCFMTCLIEGQSNWIASRVEELRMRENQAEERRKKAFKAFTKFIGEKEV</sequence>
<dbReference type="InterPro" id="IPR000859">
    <property type="entry name" value="CUB_dom"/>
</dbReference>
<comment type="caution">
    <text evidence="2">Lacks conserved residue(s) required for the propagation of feature annotation.</text>
</comment>
<dbReference type="OMA" id="RSYEFEC"/>
<evidence type="ECO:0000259" key="5">
    <source>
        <dbReference type="PROSITE" id="PS01180"/>
    </source>
</evidence>
<keyword evidence="3" id="KW-0812">Transmembrane</keyword>
<dbReference type="PROSITE" id="PS50068">
    <property type="entry name" value="LDLRA_2"/>
    <property type="match status" value="1"/>
</dbReference>
<dbReference type="GeneID" id="106078559"/>
<evidence type="ECO:0000256" key="3">
    <source>
        <dbReference type="SAM" id="Phobius"/>
    </source>
</evidence>
<dbReference type="AlphaFoldDB" id="A0A9W3ARH6"/>
<feature type="disulfide bond" evidence="2">
    <location>
        <begin position="181"/>
        <end position="193"/>
    </location>
</feature>
<keyword evidence="4" id="KW-0732">Signal</keyword>
<protein>
    <submittedName>
        <fullName evidence="7">Dorsal-ventral patterning tolloid-like protein 1 isoform X1</fullName>
    </submittedName>
</protein>
<dbReference type="SMART" id="SM00042">
    <property type="entry name" value="CUB"/>
    <property type="match status" value="1"/>
</dbReference>
<dbReference type="InterPro" id="IPR036055">
    <property type="entry name" value="LDL_receptor-like_sf"/>
</dbReference>
<dbReference type="InterPro" id="IPR035914">
    <property type="entry name" value="Sperma_CUB_dom_sf"/>
</dbReference>
<feature type="domain" description="CUB" evidence="5">
    <location>
        <begin position="46"/>
        <end position="161"/>
    </location>
</feature>
<dbReference type="OrthoDB" id="6140291at2759"/>
<dbReference type="Gene3D" id="4.10.400.10">
    <property type="entry name" value="Low-density Lipoprotein Receptor"/>
    <property type="match status" value="1"/>
</dbReference>
<dbReference type="SUPFAM" id="SSF57424">
    <property type="entry name" value="LDL receptor-like module"/>
    <property type="match status" value="1"/>
</dbReference>
<keyword evidence="6" id="KW-1185">Reference proteome</keyword>
<dbReference type="CDD" id="cd00112">
    <property type="entry name" value="LDLa"/>
    <property type="match status" value="1"/>
</dbReference>
<dbReference type="SUPFAM" id="SSF49854">
    <property type="entry name" value="Spermadhesin, CUB domain"/>
    <property type="match status" value="1"/>
</dbReference>
<dbReference type="Proteomes" id="UP001165740">
    <property type="component" value="Chromosome 6"/>
</dbReference>
<feature type="signal peptide" evidence="4">
    <location>
        <begin position="1"/>
        <end position="23"/>
    </location>
</feature>
<keyword evidence="3" id="KW-0472">Membrane</keyword>
<evidence type="ECO:0000256" key="4">
    <source>
        <dbReference type="SAM" id="SignalP"/>
    </source>
</evidence>
<dbReference type="Gene3D" id="2.60.120.290">
    <property type="entry name" value="Spermadhesin, CUB domain"/>
    <property type="match status" value="1"/>
</dbReference>
<evidence type="ECO:0000313" key="6">
    <source>
        <dbReference type="Proteomes" id="UP001165740"/>
    </source>
</evidence>
<name>A0A9W3ARH6_BIOGL</name>
<dbReference type="CDD" id="cd00041">
    <property type="entry name" value="CUB"/>
    <property type="match status" value="1"/>
</dbReference>
<organism evidence="6 7">
    <name type="scientific">Biomphalaria glabrata</name>
    <name type="common">Bloodfluke planorb</name>
    <name type="synonym">Freshwater snail</name>
    <dbReference type="NCBI Taxonomy" id="6526"/>
    <lineage>
        <taxon>Eukaryota</taxon>
        <taxon>Metazoa</taxon>
        <taxon>Spiralia</taxon>
        <taxon>Lophotrochozoa</taxon>
        <taxon>Mollusca</taxon>
        <taxon>Gastropoda</taxon>
        <taxon>Heterobranchia</taxon>
        <taxon>Euthyneura</taxon>
        <taxon>Panpulmonata</taxon>
        <taxon>Hygrophila</taxon>
        <taxon>Lymnaeoidea</taxon>
        <taxon>Planorbidae</taxon>
        <taxon>Biomphalaria</taxon>
    </lineage>
</organism>
<dbReference type="PROSITE" id="PS01180">
    <property type="entry name" value="CUB"/>
    <property type="match status" value="1"/>
</dbReference>
<evidence type="ECO:0000256" key="2">
    <source>
        <dbReference type="PROSITE-ProRule" id="PRU00124"/>
    </source>
</evidence>
<proteinExistence type="predicted"/>
<dbReference type="RefSeq" id="XP_055889824.1">
    <property type="nucleotide sequence ID" value="XM_056033849.1"/>
</dbReference>
<dbReference type="PANTHER" id="PTHR24652">
    <property type="entry name" value="LOW-DENSITY LIPOPROTEIN RECEPTOR CLASS A DOMAIN-CONTAINING PROTEIN 2"/>
    <property type="match status" value="1"/>
</dbReference>